<keyword evidence="3 7" id="KW-0812">Transmembrane</keyword>
<feature type="region of interest" description="Disordered" evidence="6">
    <location>
        <begin position="878"/>
        <end position="929"/>
    </location>
</feature>
<feature type="compositionally biased region" description="Basic and acidic residues" evidence="6">
    <location>
        <begin position="950"/>
        <end position="978"/>
    </location>
</feature>
<dbReference type="Pfam" id="PF03124">
    <property type="entry name" value="EXS"/>
    <property type="match status" value="1"/>
</dbReference>
<feature type="domain" description="SPX" evidence="9">
    <location>
        <begin position="1"/>
        <end position="430"/>
    </location>
</feature>
<evidence type="ECO:0000256" key="1">
    <source>
        <dbReference type="ARBA" id="ARBA00004141"/>
    </source>
</evidence>
<comment type="caution">
    <text evidence="10">The sequence shown here is derived from an EMBL/GenBank/DDBJ whole genome shotgun (WGS) entry which is preliminary data.</text>
</comment>
<evidence type="ECO:0000259" key="9">
    <source>
        <dbReference type="PROSITE" id="PS51382"/>
    </source>
</evidence>
<comment type="similarity">
    <text evidence="2">Belongs to the SYG1 (TC 2.A.94) family.</text>
</comment>
<feature type="region of interest" description="Disordered" evidence="6">
    <location>
        <begin position="297"/>
        <end position="330"/>
    </location>
</feature>
<keyword evidence="11" id="KW-1185">Reference proteome</keyword>
<feature type="compositionally biased region" description="Polar residues" evidence="6">
    <location>
        <begin position="158"/>
        <end position="176"/>
    </location>
</feature>
<evidence type="ECO:0000313" key="10">
    <source>
        <dbReference type="EMBL" id="KAJ9134255.1"/>
    </source>
</evidence>
<feature type="region of interest" description="Disordered" evidence="6">
    <location>
        <begin position="154"/>
        <end position="176"/>
    </location>
</feature>
<dbReference type="Pfam" id="PF03105">
    <property type="entry name" value="SPX"/>
    <property type="match status" value="1"/>
</dbReference>
<organism evidence="10 11">
    <name type="scientific">Pleurostoma richardsiae</name>
    <dbReference type="NCBI Taxonomy" id="41990"/>
    <lineage>
        <taxon>Eukaryota</taxon>
        <taxon>Fungi</taxon>
        <taxon>Dikarya</taxon>
        <taxon>Ascomycota</taxon>
        <taxon>Pezizomycotina</taxon>
        <taxon>Sordariomycetes</taxon>
        <taxon>Sordariomycetidae</taxon>
        <taxon>Calosphaeriales</taxon>
        <taxon>Pleurostomataceae</taxon>
        <taxon>Pleurostoma</taxon>
    </lineage>
</organism>
<dbReference type="PROSITE" id="PS51380">
    <property type="entry name" value="EXS"/>
    <property type="match status" value="1"/>
</dbReference>
<keyword evidence="5 7" id="KW-0472">Membrane</keyword>
<feature type="domain" description="EXS" evidence="8">
    <location>
        <begin position="682"/>
        <end position="876"/>
    </location>
</feature>
<feature type="region of interest" description="Disordered" evidence="6">
    <location>
        <begin position="191"/>
        <end position="211"/>
    </location>
</feature>
<evidence type="ECO:0000259" key="8">
    <source>
        <dbReference type="PROSITE" id="PS51380"/>
    </source>
</evidence>
<dbReference type="GO" id="GO:0005794">
    <property type="term" value="C:Golgi apparatus"/>
    <property type="evidence" value="ECO:0007669"/>
    <property type="project" value="TreeGrafter"/>
</dbReference>
<dbReference type="AlphaFoldDB" id="A0AA38R399"/>
<evidence type="ECO:0000256" key="7">
    <source>
        <dbReference type="SAM" id="Phobius"/>
    </source>
</evidence>
<sequence length="1018" mass="116667">MKFAKELERECVPEWRIKYLNYKAGKKHIKAVSRAINRANSTPLSLVRRPDLPPRDTPSLDLGSPFTPVRWNNGQYFGDAEGAAPLRTGPAPMGRSPHTQKPSKPIPVRGERQGLTAYTEPSMQYGSLIPTPPRDRSPTVASGRQTFELPAPAIGAPSVTSVPPTPGQTAGQNNNDASLGRLAIHRSRSMTGGINSIPRIPSTPRRTPTDIQTPRHAFRRLFTSGHPLESRQSNRQDYNMQSFDEVRERELEFFAFLDSELEKVEAFYKQKEDHAGRRLALLRDQLHEMRNRRTEEIAEVRRRKDRGESLGPEESENGKSQEQSSHSLLVPIKTKLFKPGKNSRALQKMLETPVIPGASGDGRRDYIRRPHNEDVPYRTAKRKLKLALQEFYRGLELLKSYALLNRTAFRKLNKKYDKAVNARPPYRYMNEKVNKAWFVNSDVLEGYLQAVEDLYARYFERGNRKVAAGKLRSLSKGPTDESGSAFLNGLLIGTGLVFAIQGVVYGAELLFNHDPVVRVQTSYLLQIYGGYFLMLYLFFLFCLDCKVWTANKVNYPFIFEFDPRNHLDWRQLTTFPSFFLFLLGLFLWLNFTGYGSPSLFLYYPVILIGVTLVILFFPAPVLFHKSRRWFLYAHWRLFWAGLYPVEFRDFFLGDIYCSLTYATSNLELFFCLYAHYWQDPVQCNSNHSRLLGFFSALPSIWRALQCIRRYHDTKNVFPHLVNCGKYTATILSYVCLSLYRIDRNSTNLSLFVLFSTINGLYTSIWDLFMDFSLLQSHARHTLLRDITALKSRWPYYVIMVLDPILRFNWVFYAIFTHDTQHSTTASFFVSFAEATRRGMWTLFRVENEHCANVAQYKASRDVPLPYQLEPLVERTSLESAAGEETGAAPTRIPSATSTGVDIHRMPSRVPTTPHPVPEEEEEAEIGTVRRRRAETIGRKSLGRIIAEAHKQDFEKRRKPETESMRGGAAEERYEGEMHTDDEDEDSDSSISERIEVQEAEMLTRGARDGKKGVDGDGL</sequence>
<evidence type="ECO:0000256" key="2">
    <source>
        <dbReference type="ARBA" id="ARBA00009665"/>
    </source>
</evidence>
<evidence type="ECO:0000256" key="4">
    <source>
        <dbReference type="ARBA" id="ARBA00022989"/>
    </source>
</evidence>
<feature type="transmembrane region" description="Helical" evidence="7">
    <location>
        <begin position="485"/>
        <end position="507"/>
    </location>
</feature>
<accession>A0AA38R399</accession>
<feature type="compositionally biased region" description="Basic and acidic residues" evidence="6">
    <location>
        <begin position="297"/>
        <end position="308"/>
    </location>
</feature>
<gene>
    <name evidence="10" type="ORF">NKR23_g10269</name>
</gene>
<dbReference type="GO" id="GO:0016036">
    <property type="term" value="P:cellular response to phosphate starvation"/>
    <property type="evidence" value="ECO:0007669"/>
    <property type="project" value="TreeGrafter"/>
</dbReference>
<dbReference type="PANTHER" id="PTHR10783">
    <property type="entry name" value="XENOTROPIC AND POLYTROPIC RETROVIRUS RECEPTOR 1-RELATED"/>
    <property type="match status" value="1"/>
</dbReference>
<evidence type="ECO:0000256" key="6">
    <source>
        <dbReference type="SAM" id="MobiDB-lite"/>
    </source>
</evidence>
<dbReference type="Proteomes" id="UP001174694">
    <property type="component" value="Unassembled WGS sequence"/>
</dbReference>
<dbReference type="PROSITE" id="PS51382">
    <property type="entry name" value="SPX"/>
    <property type="match status" value="1"/>
</dbReference>
<feature type="region of interest" description="Disordered" evidence="6">
    <location>
        <begin position="46"/>
        <end position="66"/>
    </location>
</feature>
<evidence type="ECO:0000313" key="11">
    <source>
        <dbReference type="Proteomes" id="UP001174694"/>
    </source>
</evidence>
<feature type="transmembrane region" description="Helical" evidence="7">
    <location>
        <begin position="601"/>
        <end position="623"/>
    </location>
</feature>
<dbReference type="InterPro" id="IPR004342">
    <property type="entry name" value="EXS_C"/>
</dbReference>
<dbReference type="GO" id="GO:0005886">
    <property type="term" value="C:plasma membrane"/>
    <property type="evidence" value="ECO:0007669"/>
    <property type="project" value="TreeGrafter"/>
</dbReference>
<dbReference type="GO" id="GO:0006817">
    <property type="term" value="P:phosphate ion transport"/>
    <property type="evidence" value="ECO:0007669"/>
    <property type="project" value="TreeGrafter"/>
</dbReference>
<feature type="compositionally biased region" description="Basic and acidic residues" evidence="6">
    <location>
        <begin position="1005"/>
        <end position="1018"/>
    </location>
</feature>
<dbReference type="EMBL" id="JANBVO010000044">
    <property type="protein sequence ID" value="KAJ9134255.1"/>
    <property type="molecule type" value="Genomic_DNA"/>
</dbReference>
<feature type="compositionally biased region" description="Polar residues" evidence="6">
    <location>
        <begin position="318"/>
        <end position="327"/>
    </location>
</feature>
<keyword evidence="4 7" id="KW-1133">Transmembrane helix</keyword>
<feature type="transmembrane region" description="Helical" evidence="7">
    <location>
        <begin position="527"/>
        <end position="548"/>
    </location>
</feature>
<feature type="transmembrane region" description="Helical" evidence="7">
    <location>
        <begin position="748"/>
        <end position="768"/>
    </location>
</feature>
<proteinExistence type="inferred from homology"/>
<feature type="transmembrane region" description="Helical" evidence="7">
    <location>
        <begin position="569"/>
        <end position="589"/>
    </location>
</feature>
<feature type="region of interest" description="Disordered" evidence="6">
    <location>
        <begin position="950"/>
        <end position="1018"/>
    </location>
</feature>
<feature type="compositionally biased region" description="Low complexity" evidence="6">
    <location>
        <begin position="196"/>
        <end position="206"/>
    </location>
</feature>
<dbReference type="PANTHER" id="PTHR10783:SF103">
    <property type="entry name" value="SOLUTE CARRIER FAMILY 53 MEMBER 1"/>
    <property type="match status" value="1"/>
</dbReference>
<comment type="subcellular location">
    <subcellularLocation>
        <location evidence="1">Membrane</location>
        <topology evidence="1">Multi-pass membrane protein</topology>
    </subcellularLocation>
</comment>
<protein>
    <submittedName>
        <fullName evidence="10">EXS family protein</fullName>
    </submittedName>
</protein>
<dbReference type="CDD" id="cd14475">
    <property type="entry name" value="SPX_SYG1_like"/>
    <property type="match status" value="1"/>
</dbReference>
<feature type="region of interest" description="Disordered" evidence="6">
    <location>
        <begin position="81"/>
        <end position="141"/>
    </location>
</feature>
<name>A0AA38R399_9PEZI</name>
<evidence type="ECO:0000256" key="5">
    <source>
        <dbReference type="ARBA" id="ARBA00023136"/>
    </source>
</evidence>
<evidence type="ECO:0000256" key="3">
    <source>
        <dbReference type="ARBA" id="ARBA00022692"/>
    </source>
</evidence>
<dbReference type="InterPro" id="IPR004331">
    <property type="entry name" value="SPX_dom"/>
</dbReference>
<dbReference type="GO" id="GO:0000822">
    <property type="term" value="F:inositol hexakisphosphate binding"/>
    <property type="evidence" value="ECO:0007669"/>
    <property type="project" value="TreeGrafter"/>
</dbReference>
<reference evidence="10" key="1">
    <citation type="submission" date="2022-07" db="EMBL/GenBank/DDBJ databases">
        <title>Fungi with potential for degradation of polypropylene.</title>
        <authorList>
            <person name="Gostincar C."/>
        </authorList>
    </citation>
    <scope>NUCLEOTIDE SEQUENCE</scope>
    <source>
        <strain evidence="10">EXF-13308</strain>
    </source>
</reference>